<dbReference type="NCBIfam" id="NF003013">
    <property type="entry name" value="PRK03846.1"/>
    <property type="match status" value="1"/>
</dbReference>
<feature type="domain" description="APS kinase" evidence="15">
    <location>
        <begin position="28"/>
        <end position="176"/>
    </location>
</feature>
<evidence type="ECO:0000259" key="15">
    <source>
        <dbReference type="Pfam" id="PF01583"/>
    </source>
</evidence>
<sequence>MSAKATNITWHEQTITKEERRAQNGHGSCVLWFTGLSGSGKSTIANAVSTELYRQSINEYVLDGDNVRHGLNKDLGFSDADRNENIRRIGEVAKLFVDSGKIVTTAFISPFQADRDQVRKLFEAGEFIEVFVDCPLEECEKRDPKQLYEKARRGEIKDFTGIDSPYEKPPQAEINIESGTQTVEEAVSTILQYLRNQKII</sequence>
<proteinExistence type="inferred from homology"/>
<evidence type="ECO:0000256" key="6">
    <source>
        <dbReference type="ARBA" id="ARBA00022679"/>
    </source>
</evidence>
<dbReference type="PANTHER" id="PTHR11055">
    <property type="entry name" value="BIFUNCTIONAL 3'-PHOSPHOADENOSINE 5'-PHOSPHOSULFATE SYNTHASE"/>
    <property type="match status" value="1"/>
</dbReference>
<dbReference type="RefSeq" id="WP_088016911.1">
    <property type="nucleotide sequence ID" value="NZ_CP020880.1"/>
</dbReference>
<dbReference type="Gene3D" id="3.40.50.300">
    <property type="entry name" value="P-loop containing nucleotide triphosphate hydrolases"/>
    <property type="match status" value="1"/>
</dbReference>
<evidence type="ECO:0000256" key="12">
    <source>
        <dbReference type="ARBA" id="ARBA00031464"/>
    </source>
</evidence>
<evidence type="ECO:0000256" key="2">
    <source>
        <dbReference type="ARBA" id="ARBA00002632"/>
    </source>
</evidence>
<evidence type="ECO:0000256" key="3">
    <source>
        <dbReference type="ARBA" id="ARBA00004806"/>
    </source>
</evidence>
<comment type="pathway">
    <text evidence="3 13 14">Sulfur metabolism; hydrogen sulfide biosynthesis; sulfite from sulfate: step 2/3.</text>
</comment>
<dbReference type="EC" id="2.7.1.25" evidence="5 13"/>
<keyword evidence="13" id="KW-0597">Phosphoprotein</keyword>
<comment type="function">
    <text evidence="2 13 14">Catalyzes the synthesis of activated sulfate.</text>
</comment>
<dbReference type="InterPro" id="IPR059117">
    <property type="entry name" value="APS_kinase_dom"/>
</dbReference>
<evidence type="ECO:0000256" key="9">
    <source>
        <dbReference type="ARBA" id="ARBA00022840"/>
    </source>
</evidence>
<dbReference type="CDD" id="cd02027">
    <property type="entry name" value="APSK"/>
    <property type="match status" value="1"/>
</dbReference>
<reference evidence="16 17" key="1">
    <citation type="submission" date="2017-04" db="EMBL/GenBank/DDBJ databases">
        <title>Complete Genome Sequence of the Bacillus horikoshii 20a strain from Cuatro Cienegas, Coahuila, Mexico.</title>
        <authorList>
            <person name="Zarza E."/>
            <person name="Alcaraz L.D."/>
            <person name="Aguilar-Salinas B."/>
            <person name="Islas A."/>
            <person name="Olmedo-Alvarez G."/>
        </authorList>
    </citation>
    <scope>NUCLEOTIDE SEQUENCE [LARGE SCALE GENOMIC DNA]</scope>
    <source>
        <strain evidence="16 17">20a</strain>
    </source>
</reference>
<feature type="binding site" evidence="13">
    <location>
        <begin position="35"/>
        <end position="42"/>
    </location>
    <ligand>
        <name>ATP</name>
        <dbReference type="ChEBI" id="CHEBI:30616"/>
    </ligand>
</feature>
<organism evidence="16 17">
    <name type="scientific">Sutcliffiella horikoshii</name>
    <dbReference type="NCBI Taxonomy" id="79883"/>
    <lineage>
        <taxon>Bacteria</taxon>
        <taxon>Bacillati</taxon>
        <taxon>Bacillota</taxon>
        <taxon>Bacilli</taxon>
        <taxon>Bacillales</taxon>
        <taxon>Bacillaceae</taxon>
        <taxon>Sutcliffiella</taxon>
    </lineage>
</organism>
<dbReference type="InterPro" id="IPR002891">
    <property type="entry name" value="APS"/>
</dbReference>
<evidence type="ECO:0000256" key="10">
    <source>
        <dbReference type="ARBA" id="ARBA00029724"/>
    </source>
</evidence>
<dbReference type="GeneID" id="96737302"/>
<comment type="catalytic activity">
    <reaction evidence="1 13 14">
        <text>adenosine 5'-phosphosulfate + ATP = 3'-phosphoadenylyl sulfate + ADP + H(+)</text>
        <dbReference type="Rhea" id="RHEA:24152"/>
        <dbReference type="ChEBI" id="CHEBI:15378"/>
        <dbReference type="ChEBI" id="CHEBI:30616"/>
        <dbReference type="ChEBI" id="CHEBI:58243"/>
        <dbReference type="ChEBI" id="CHEBI:58339"/>
        <dbReference type="ChEBI" id="CHEBI:456216"/>
        <dbReference type="EC" id="2.7.1.25"/>
    </reaction>
</comment>
<keyword evidence="7 13" id="KW-0547">Nucleotide-binding</keyword>
<evidence type="ECO:0000313" key="16">
    <source>
        <dbReference type="EMBL" id="ART74974.1"/>
    </source>
</evidence>
<accession>A0ABN4ZA94</accession>
<dbReference type="EMBL" id="CP020880">
    <property type="protein sequence ID" value="ART74974.1"/>
    <property type="molecule type" value="Genomic_DNA"/>
</dbReference>
<keyword evidence="8 13" id="KW-0418">Kinase</keyword>
<keyword evidence="9 13" id="KW-0067">ATP-binding</keyword>
<dbReference type="Pfam" id="PF01583">
    <property type="entry name" value="APS_kinase"/>
    <property type="match status" value="1"/>
</dbReference>
<evidence type="ECO:0000256" key="14">
    <source>
        <dbReference type="RuleBase" id="RU004347"/>
    </source>
</evidence>
<dbReference type="NCBIfam" id="TIGR00455">
    <property type="entry name" value="apsK"/>
    <property type="match status" value="1"/>
</dbReference>
<evidence type="ECO:0000256" key="4">
    <source>
        <dbReference type="ARBA" id="ARBA00007008"/>
    </source>
</evidence>
<dbReference type="PANTHER" id="PTHR11055:SF1">
    <property type="entry name" value="PAPS SYNTHETASE, ISOFORM D"/>
    <property type="match status" value="1"/>
</dbReference>
<dbReference type="SUPFAM" id="SSF52540">
    <property type="entry name" value="P-loop containing nucleoside triphosphate hydrolases"/>
    <property type="match status" value="1"/>
</dbReference>
<evidence type="ECO:0000256" key="1">
    <source>
        <dbReference type="ARBA" id="ARBA00001823"/>
    </source>
</evidence>
<evidence type="ECO:0000256" key="5">
    <source>
        <dbReference type="ARBA" id="ARBA00012121"/>
    </source>
</evidence>
<name>A0ABN4ZA94_9BACI</name>
<dbReference type="InterPro" id="IPR027417">
    <property type="entry name" value="P-loop_NTPase"/>
</dbReference>
<protein>
    <recommendedName>
        <fullName evidence="5 13">Adenylyl-sulfate kinase</fullName>
        <ecNumber evidence="5 13">2.7.1.25</ecNumber>
    </recommendedName>
    <alternativeName>
        <fullName evidence="11 13">APS kinase</fullName>
    </alternativeName>
    <alternativeName>
        <fullName evidence="12 13">ATP adenosine-5'-phosphosulfate 3'-phosphotransferase</fullName>
    </alternativeName>
    <alternativeName>
        <fullName evidence="10 13">Adenosine-5'-phosphosulfate kinase</fullName>
    </alternativeName>
</protein>
<dbReference type="GO" id="GO:0016301">
    <property type="term" value="F:kinase activity"/>
    <property type="evidence" value="ECO:0007669"/>
    <property type="project" value="UniProtKB-KW"/>
</dbReference>
<feature type="active site" description="Phosphoserine intermediate" evidence="13">
    <location>
        <position position="109"/>
    </location>
</feature>
<evidence type="ECO:0000256" key="13">
    <source>
        <dbReference type="HAMAP-Rule" id="MF_00065"/>
    </source>
</evidence>
<evidence type="ECO:0000313" key="17">
    <source>
        <dbReference type="Proteomes" id="UP000195573"/>
    </source>
</evidence>
<evidence type="ECO:0000256" key="7">
    <source>
        <dbReference type="ARBA" id="ARBA00022741"/>
    </source>
</evidence>
<evidence type="ECO:0000256" key="8">
    <source>
        <dbReference type="ARBA" id="ARBA00022777"/>
    </source>
</evidence>
<keyword evidence="17" id="KW-1185">Reference proteome</keyword>
<keyword evidence="6 13" id="KW-0808">Transferase</keyword>
<dbReference type="Proteomes" id="UP000195573">
    <property type="component" value="Chromosome"/>
</dbReference>
<evidence type="ECO:0000256" key="11">
    <source>
        <dbReference type="ARBA" id="ARBA00031393"/>
    </source>
</evidence>
<gene>
    <name evidence="13" type="primary">cysC</name>
    <name evidence="16" type="ORF">B4U37_02470</name>
</gene>
<dbReference type="HAMAP" id="MF_00065">
    <property type="entry name" value="Adenylyl_sulf_kinase"/>
    <property type="match status" value="1"/>
</dbReference>
<comment type="similarity">
    <text evidence="4 13 14">Belongs to the APS kinase family.</text>
</comment>